<accession>A0ABR3A0E2</accession>
<dbReference type="EMBL" id="JBBXMP010000039">
    <property type="protein sequence ID" value="KAL0066027.1"/>
    <property type="molecule type" value="Genomic_DNA"/>
</dbReference>
<reference evidence="3 4" key="1">
    <citation type="submission" date="2024-05" db="EMBL/GenBank/DDBJ databases">
        <title>A draft genome resource for the thread blight pathogen Marasmius tenuissimus strain MS-2.</title>
        <authorList>
            <person name="Yulfo-Soto G.E."/>
            <person name="Baruah I.K."/>
            <person name="Amoako-Attah I."/>
            <person name="Bukari Y."/>
            <person name="Meinhardt L.W."/>
            <person name="Bailey B.A."/>
            <person name="Cohen S.P."/>
        </authorList>
    </citation>
    <scope>NUCLEOTIDE SEQUENCE [LARGE SCALE GENOMIC DNA]</scope>
    <source>
        <strain evidence="3 4">MS-2</strain>
    </source>
</reference>
<feature type="coiled-coil region" evidence="1">
    <location>
        <begin position="39"/>
        <end position="66"/>
    </location>
</feature>
<dbReference type="SUPFAM" id="SSF52047">
    <property type="entry name" value="RNI-like"/>
    <property type="match status" value="1"/>
</dbReference>
<evidence type="ECO:0000259" key="2">
    <source>
        <dbReference type="Pfam" id="PF12937"/>
    </source>
</evidence>
<dbReference type="Proteomes" id="UP001437256">
    <property type="component" value="Unassembled WGS sequence"/>
</dbReference>
<evidence type="ECO:0000313" key="4">
    <source>
        <dbReference type="Proteomes" id="UP001437256"/>
    </source>
</evidence>
<gene>
    <name evidence="3" type="ORF">AAF712_006855</name>
</gene>
<dbReference type="SUPFAM" id="SSF81383">
    <property type="entry name" value="F-box domain"/>
    <property type="match status" value="1"/>
</dbReference>
<dbReference type="Pfam" id="PF12937">
    <property type="entry name" value="F-box-like"/>
    <property type="match status" value="1"/>
</dbReference>
<protein>
    <recommendedName>
        <fullName evidence="2">F-box domain-containing protein</fullName>
    </recommendedName>
</protein>
<keyword evidence="1" id="KW-0175">Coiled coil</keyword>
<dbReference type="Gene3D" id="1.20.1280.50">
    <property type="match status" value="1"/>
</dbReference>
<sequence length="539" mass="60262">MPFTFKNCVPTPTKFLPDIRNFFRNTVTSLDRQTISQFLLDAETELKDCQAEINRLQTAIHLFEIKKRNLNTSMDKCRSLLSPVHRLPLEVLTNVFSFSCEVNTLEPSSLPSAIRIAMVCGRWRDAVLSSPILWSSLEIPFGSWKEKLDILTRLTVLYTDRSRIHPLTLKISFPDEHYEPDPLAVIETLSRSCSRWRHFTISIPETFARPELLFPALQGEVLPLLESFHLIARSASKADRSGVVTIGRLFGTCPSLRNLWMEGSVGQPRLGLPLPQMMRVTLEAAYTRVAMNLLGRTPRVQELSLSFIVKQDSAEVQHVLSSTIETLSLSAKAQEDLDDISQYLTIPSLKTLTISSCVKWRQKLPRTWPSWQGSAVADFLTRSGCSITSLCLESLPITDTQTVTLMKLVPTLTSLRIEELDLSIAGPNKIVTSTFLRQFVVDQESHRIGHPGTSFLPLLTDITFKVRAQGLPEEDFFTAVASRWVPDVARAKDIGIQCLRFVDVTVVGSGGESGSALDSLRCFRDAGLRLNVVCRSATG</sequence>
<comment type="caution">
    <text evidence="3">The sequence shown here is derived from an EMBL/GenBank/DDBJ whole genome shotgun (WGS) entry which is preliminary data.</text>
</comment>
<dbReference type="InterPro" id="IPR036047">
    <property type="entry name" value="F-box-like_dom_sf"/>
</dbReference>
<feature type="domain" description="F-box" evidence="2">
    <location>
        <begin position="85"/>
        <end position="137"/>
    </location>
</feature>
<name>A0ABR3A0E2_9AGAR</name>
<organism evidence="3 4">
    <name type="scientific">Marasmius tenuissimus</name>
    <dbReference type="NCBI Taxonomy" id="585030"/>
    <lineage>
        <taxon>Eukaryota</taxon>
        <taxon>Fungi</taxon>
        <taxon>Dikarya</taxon>
        <taxon>Basidiomycota</taxon>
        <taxon>Agaricomycotina</taxon>
        <taxon>Agaricomycetes</taxon>
        <taxon>Agaricomycetidae</taxon>
        <taxon>Agaricales</taxon>
        <taxon>Marasmiineae</taxon>
        <taxon>Marasmiaceae</taxon>
        <taxon>Marasmius</taxon>
    </lineage>
</organism>
<keyword evidence="4" id="KW-1185">Reference proteome</keyword>
<dbReference type="Gene3D" id="3.80.10.10">
    <property type="entry name" value="Ribonuclease Inhibitor"/>
    <property type="match status" value="1"/>
</dbReference>
<proteinExistence type="predicted"/>
<evidence type="ECO:0000256" key="1">
    <source>
        <dbReference type="SAM" id="Coils"/>
    </source>
</evidence>
<evidence type="ECO:0000313" key="3">
    <source>
        <dbReference type="EMBL" id="KAL0066027.1"/>
    </source>
</evidence>
<dbReference type="InterPro" id="IPR032675">
    <property type="entry name" value="LRR_dom_sf"/>
</dbReference>
<dbReference type="InterPro" id="IPR001810">
    <property type="entry name" value="F-box_dom"/>
</dbReference>